<evidence type="ECO:0000313" key="1">
    <source>
        <dbReference type="EMBL" id="TWT91425.1"/>
    </source>
</evidence>
<dbReference type="AlphaFoldDB" id="A0A5C5ZV87"/>
<evidence type="ECO:0000313" key="2">
    <source>
        <dbReference type="EMBL" id="TWT91474.1"/>
    </source>
</evidence>
<protein>
    <submittedName>
        <fullName evidence="2">Uncharacterized protein</fullName>
    </submittedName>
</protein>
<organism evidence="2 3">
    <name type="scientific">Neorhodopirellula pilleata</name>
    <dbReference type="NCBI Taxonomy" id="2714738"/>
    <lineage>
        <taxon>Bacteria</taxon>
        <taxon>Pseudomonadati</taxon>
        <taxon>Planctomycetota</taxon>
        <taxon>Planctomycetia</taxon>
        <taxon>Pirellulales</taxon>
        <taxon>Pirellulaceae</taxon>
        <taxon>Neorhodopirellula</taxon>
    </lineage>
</organism>
<gene>
    <name evidence="1" type="ORF">Pla100_52750</name>
    <name evidence="2" type="ORF">Pla100_53240</name>
</gene>
<evidence type="ECO:0000313" key="3">
    <source>
        <dbReference type="Proteomes" id="UP000316213"/>
    </source>
</evidence>
<keyword evidence="3" id="KW-1185">Reference proteome</keyword>
<accession>A0A5C5ZV87</accession>
<name>A0A5C5ZV87_9BACT</name>
<proteinExistence type="predicted"/>
<sequence length="86" mass="9834">MQSEAVQKAKSELDAMVDRKTIVAELRGDRCRCGSTKARGQTFCRTCYFLIPPSTRKRLYERIGEGYEGAYRECCDYLDEKGKAKP</sequence>
<comment type="caution">
    <text evidence="2">The sequence shown here is derived from an EMBL/GenBank/DDBJ whole genome shotgun (WGS) entry which is preliminary data.</text>
</comment>
<dbReference type="Proteomes" id="UP000316213">
    <property type="component" value="Unassembled WGS sequence"/>
</dbReference>
<dbReference type="EMBL" id="SJPM01000015">
    <property type="protein sequence ID" value="TWT91425.1"/>
    <property type="molecule type" value="Genomic_DNA"/>
</dbReference>
<reference evidence="2 3" key="1">
    <citation type="submission" date="2019-02" db="EMBL/GenBank/DDBJ databases">
        <title>Deep-cultivation of Planctomycetes and their phenomic and genomic characterization uncovers novel biology.</title>
        <authorList>
            <person name="Wiegand S."/>
            <person name="Jogler M."/>
            <person name="Boedeker C."/>
            <person name="Pinto D."/>
            <person name="Vollmers J."/>
            <person name="Rivas-Marin E."/>
            <person name="Kohn T."/>
            <person name="Peeters S.H."/>
            <person name="Heuer A."/>
            <person name="Rast P."/>
            <person name="Oberbeckmann S."/>
            <person name="Bunk B."/>
            <person name="Jeske O."/>
            <person name="Meyerdierks A."/>
            <person name="Storesund J.E."/>
            <person name="Kallscheuer N."/>
            <person name="Luecker S."/>
            <person name="Lage O.M."/>
            <person name="Pohl T."/>
            <person name="Merkel B.J."/>
            <person name="Hornburger P."/>
            <person name="Mueller R.-W."/>
            <person name="Bruemmer F."/>
            <person name="Labrenz M."/>
            <person name="Spormann A.M."/>
            <person name="Op Den Camp H."/>
            <person name="Overmann J."/>
            <person name="Amann R."/>
            <person name="Jetten M.S.M."/>
            <person name="Mascher T."/>
            <person name="Medema M.H."/>
            <person name="Devos D.P."/>
            <person name="Kaster A.-K."/>
            <person name="Ovreas L."/>
            <person name="Rohde M."/>
            <person name="Galperin M.Y."/>
            <person name="Jogler C."/>
        </authorList>
    </citation>
    <scope>NUCLEOTIDE SEQUENCE [LARGE SCALE GENOMIC DNA]</scope>
    <source>
        <strain evidence="2 3">Pla100</strain>
    </source>
</reference>
<dbReference type="OrthoDB" id="9951922at2"/>
<dbReference type="EMBL" id="SJPM01000015">
    <property type="protein sequence ID" value="TWT91474.1"/>
    <property type="molecule type" value="Genomic_DNA"/>
</dbReference>